<dbReference type="AlphaFoldDB" id="A0A8B8F8X2"/>
<keyword evidence="8" id="KW-1185">Reference proteome</keyword>
<dbReference type="Gene3D" id="3.30.200.20">
    <property type="entry name" value="Phosphorylase Kinase, domain 1"/>
    <property type="match status" value="1"/>
</dbReference>
<dbReference type="FunFam" id="1.10.510.10:FF:000008">
    <property type="entry name" value="Non-specific serine/threonine protein kinase"/>
    <property type="match status" value="1"/>
</dbReference>
<dbReference type="GO" id="GO:0005952">
    <property type="term" value="C:cAMP-dependent protein kinase complex"/>
    <property type="evidence" value="ECO:0007669"/>
    <property type="project" value="TreeGrafter"/>
</dbReference>
<dbReference type="InterPro" id="IPR008271">
    <property type="entry name" value="Ser/Thr_kinase_AS"/>
</dbReference>
<dbReference type="PANTHER" id="PTHR24353:SF152">
    <property type="entry name" value="UT01108P-RELATED"/>
    <property type="match status" value="1"/>
</dbReference>
<keyword evidence="1" id="KW-0723">Serine/threonine-protein kinase</keyword>
<feature type="domain" description="AGC-kinase C-terminal" evidence="7">
    <location>
        <begin position="309"/>
        <end position="364"/>
    </location>
</feature>
<dbReference type="InterPro" id="IPR011009">
    <property type="entry name" value="Kinase-like_dom_sf"/>
</dbReference>
<evidence type="ECO:0000259" key="6">
    <source>
        <dbReference type="PROSITE" id="PS50011"/>
    </source>
</evidence>
<evidence type="ECO:0000259" key="7">
    <source>
        <dbReference type="PROSITE" id="PS51285"/>
    </source>
</evidence>
<organism evidence="8 9">
    <name type="scientific">Sipha flava</name>
    <name type="common">yellow sugarcane aphid</name>
    <dbReference type="NCBI Taxonomy" id="143950"/>
    <lineage>
        <taxon>Eukaryota</taxon>
        <taxon>Metazoa</taxon>
        <taxon>Ecdysozoa</taxon>
        <taxon>Arthropoda</taxon>
        <taxon>Hexapoda</taxon>
        <taxon>Insecta</taxon>
        <taxon>Pterygota</taxon>
        <taxon>Neoptera</taxon>
        <taxon>Paraneoptera</taxon>
        <taxon>Hemiptera</taxon>
        <taxon>Sternorrhyncha</taxon>
        <taxon>Aphidomorpha</taxon>
        <taxon>Aphidoidea</taxon>
        <taxon>Aphididae</taxon>
        <taxon>Sipha</taxon>
    </lineage>
</organism>
<dbReference type="PROSITE" id="PS50011">
    <property type="entry name" value="PROTEIN_KINASE_DOM"/>
    <property type="match status" value="1"/>
</dbReference>
<keyword evidence="5" id="KW-0067">ATP-binding</keyword>
<dbReference type="PROSITE" id="PS51285">
    <property type="entry name" value="AGC_KINASE_CTER"/>
    <property type="match status" value="1"/>
</dbReference>
<evidence type="ECO:0000256" key="4">
    <source>
        <dbReference type="ARBA" id="ARBA00022777"/>
    </source>
</evidence>
<dbReference type="SMART" id="SM00133">
    <property type="entry name" value="S_TK_X"/>
    <property type="match status" value="1"/>
</dbReference>
<dbReference type="Pfam" id="PF00069">
    <property type="entry name" value="Pkinase"/>
    <property type="match status" value="1"/>
</dbReference>
<dbReference type="GO" id="GO:0004691">
    <property type="term" value="F:cAMP-dependent protein kinase activity"/>
    <property type="evidence" value="ECO:0007669"/>
    <property type="project" value="TreeGrafter"/>
</dbReference>
<dbReference type="GO" id="GO:0005829">
    <property type="term" value="C:cytosol"/>
    <property type="evidence" value="ECO:0007669"/>
    <property type="project" value="TreeGrafter"/>
</dbReference>
<evidence type="ECO:0000313" key="9">
    <source>
        <dbReference type="RefSeq" id="XP_025407081.1"/>
    </source>
</evidence>
<name>A0A8B8F8X2_9HEMI</name>
<feature type="domain" description="Protein kinase" evidence="6">
    <location>
        <begin position="54"/>
        <end position="308"/>
    </location>
</feature>
<accession>A0A8B8F8X2</accession>
<keyword evidence="4" id="KW-0418">Kinase</keyword>
<dbReference type="GO" id="GO:0005524">
    <property type="term" value="F:ATP binding"/>
    <property type="evidence" value="ECO:0007669"/>
    <property type="project" value="UniProtKB-KW"/>
</dbReference>
<dbReference type="GeneID" id="112681030"/>
<evidence type="ECO:0000256" key="3">
    <source>
        <dbReference type="ARBA" id="ARBA00022741"/>
    </source>
</evidence>
<evidence type="ECO:0000256" key="5">
    <source>
        <dbReference type="ARBA" id="ARBA00022840"/>
    </source>
</evidence>
<evidence type="ECO:0000256" key="2">
    <source>
        <dbReference type="ARBA" id="ARBA00022679"/>
    </source>
</evidence>
<keyword evidence="3" id="KW-0547">Nucleotide-binding</keyword>
<keyword evidence="2" id="KW-0808">Transferase</keyword>
<dbReference type="PROSITE" id="PS00108">
    <property type="entry name" value="PROTEIN_KINASE_ST"/>
    <property type="match status" value="1"/>
</dbReference>
<evidence type="ECO:0000256" key="1">
    <source>
        <dbReference type="ARBA" id="ARBA00022527"/>
    </source>
</evidence>
<dbReference type="RefSeq" id="XP_025407081.1">
    <property type="nucleotide sequence ID" value="XM_025551296.1"/>
</dbReference>
<dbReference type="PANTHER" id="PTHR24353">
    <property type="entry name" value="CYCLIC NUCLEOTIDE-DEPENDENT PROTEIN KINASE"/>
    <property type="match status" value="1"/>
</dbReference>
<dbReference type="SMART" id="SM00220">
    <property type="entry name" value="S_TKc"/>
    <property type="match status" value="1"/>
</dbReference>
<evidence type="ECO:0000313" key="8">
    <source>
        <dbReference type="Proteomes" id="UP000694846"/>
    </source>
</evidence>
<dbReference type="InterPro" id="IPR000961">
    <property type="entry name" value="AGC-kinase_C"/>
</dbReference>
<dbReference type="SUPFAM" id="SSF56112">
    <property type="entry name" value="Protein kinase-like (PK-like)"/>
    <property type="match status" value="1"/>
</dbReference>
<dbReference type="OrthoDB" id="354826at2759"/>
<protein>
    <submittedName>
        <fullName evidence="9">cAMP-dependent protein kinase catalytic subunit beta-like</fullName>
    </submittedName>
</protein>
<dbReference type="GO" id="GO:0005634">
    <property type="term" value="C:nucleus"/>
    <property type="evidence" value="ECO:0007669"/>
    <property type="project" value="TreeGrafter"/>
</dbReference>
<reference evidence="9" key="1">
    <citation type="submission" date="2025-08" db="UniProtKB">
        <authorList>
            <consortium name="RefSeq"/>
        </authorList>
    </citation>
    <scope>IDENTIFICATION</scope>
    <source>
        <tissue evidence="9">Whole body</tissue>
    </source>
</reference>
<dbReference type="InterPro" id="IPR000719">
    <property type="entry name" value="Prot_kinase_dom"/>
</dbReference>
<dbReference type="Proteomes" id="UP000694846">
    <property type="component" value="Unplaced"/>
</dbReference>
<gene>
    <name evidence="9" type="primary">LOC112681030</name>
</gene>
<proteinExistence type="predicted"/>
<dbReference type="Gene3D" id="1.10.510.10">
    <property type="entry name" value="Transferase(Phosphotransferase) domain 1"/>
    <property type="match status" value="1"/>
</dbReference>
<sequence length="364" mass="42765">MLKFKQNISVDDFEDFKINNDPLCFDNCQKAKSADFLDNFDTKDKSSQISASDFKISIVLNENTFRSLVLTEHKKTGRIYVAKVFKKKKIVKYNLMKRIMNEKRILESIDFPFVVHLEYFYQDRDFIYLVMPFVSGGNLDMYIKRYGKMDEDKARFYLSEIILAVEYLHKLDLCHRDIKPHNIMIDIQGHVQLTDFGLCKHITRHTYSFCGTLEYMAPEILHRQGHGKSVDFWSMGVTLYELIAGHSPFLNVDPSTMYKNILNAQYNCPLGFSGNLINLLRNMLRVDVTRRYGNLVNGFQDIKKHRWFHATDWCALFNKQITPPFVPTIFDAQDIGNFKNQRSDKTFLQSTSETNLYDEEFKDF</sequence>